<dbReference type="SUPFAM" id="SSF54001">
    <property type="entry name" value="Cysteine proteinases"/>
    <property type="match status" value="1"/>
</dbReference>
<evidence type="ECO:0000313" key="6">
    <source>
        <dbReference type="Proteomes" id="UP000636755"/>
    </source>
</evidence>
<feature type="chain" id="PRO_5045874795" evidence="3">
    <location>
        <begin position="32"/>
        <end position="523"/>
    </location>
</feature>
<dbReference type="InterPro" id="IPR036365">
    <property type="entry name" value="PGBD-like_sf"/>
</dbReference>
<dbReference type="InterPro" id="IPR038765">
    <property type="entry name" value="Papain-like_cys_pep_sf"/>
</dbReference>
<dbReference type="Pfam" id="PF01471">
    <property type="entry name" value="PG_binding_1"/>
    <property type="match status" value="2"/>
</dbReference>
<feature type="domain" description="Peptidoglycan binding-like" evidence="4">
    <location>
        <begin position="335"/>
        <end position="390"/>
    </location>
</feature>
<keyword evidence="2" id="KW-0472">Membrane</keyword>
<feature type="signal peptide" evidence="3">
    <location>
        <begin position="1"/>
        <end position="31"/>
    </location>
</feature>
<evidence type="ECO:0000313" key="5">
    <source>
        <dbReference type="EMBL" id="MBC5729058.1"/>
    </source>
</evidence>
<keyword evidence="2" id="KW-1133">Transmembrane helix</keyword>
<organism evidence="5 6">
    <name type="scientific">Ruminococcus intestinalis</name>
    <dbReference type="NCBI Taxonomy" id="2763066"/>
    <lineage>
        <taxon>Bacteria</taxon>
        <taxon>Bacillati</taxon>
        <taxon>Bacillota</taxon>
        <taxon>Clostridia</taxon>
        <taxon>Eubacteriales</taxon>
        <taxon>Oscillospiraceae</taxon>
        <taxon>Ruminococcus</taxon>
    </lineage>
</organism>
<dbReference type="Gene3D" id="1.10.101.10">
    <property type="entry name" value="PGBD-like superfamily/PGBD"/>
    <property type="match status" value="2"/>
</dbReference>
<feature type="region of interest" description="Disordered" evidence="1">
    <location>
        <begin position="184"/>
        <end position="254"/>
    </location>
</feature>
<dbReference type="PROSITE" id="PS51257">
    <property type="entry name" value="PROKAR_LIPOPROTEIN"/>
    <property type="match status" value="1"/>
</dbReference>
<dbReference type="EMBL" id="JACOPS010000006">
    <property type="protein sequence ID" value="MBC5729058.1"/>
    <property type="molecule type" value="Genomic_DNA"/>
</dbReference>
<protein>
    <submittedName>
        <fullName evidence="5">Peptidoglycan-binding protein</fullName>
    </submittedName>
</protein>
<feature type="transmembrane region" description="Helical" evidence="2">
    <location>
        <begin position="473"/>
        <end position="493"/>
    </location>
</feature>
<evidence type="ECO:0000256" key="2">
    <source>
        <dbReference type="SAM" id="Phobius"/>
    </source>
</evidence>
<feature type="compositionally biased region" description="Low complexity" evidence="1">
    <location>
        <begin position="191"/>
        <end position="233"/>
    </location>
</feature>
<name>A0ABR7HNE1_9FIRM</name>
<dbReference type="Proteomes" id="UP000636755">
    <property type="component" value="Unassembled WGS sequence"/>
</dbReference>
<accession>A0ABR7HNE1</accession>
<dbReference type="Gene3D" id="2.10.270.10">
    <property type="entry name" value="Cholin Binding"/>
    <property type="match status" value="1"/>
</dbReference>
<gene>
    <name evidence="5" type="ORF">H8R91_11105</name>
</gene>
<keyword evidence="2" id="KW-0812">Transmembrane</keyword>
<feature type="domain" description="Peptidoglycan binding-like" evidence="4">
    <location>
        <begin position="253"/>
        <end position="302"/>
    </location>
</feature>
<dbReference type="InterPro" id="IPR036366">
    <property type="entry name" value="PGBDSf"/>
</dbReference>
<evidence type="ECO:0000256" key="3">
    <source>
        <dbReference type="SAM" id="SignalP"/>
    </source>
</evidence>
<evidence type="ECO:0000259" key="4">
    <source>
        <dbReference type="Pfam" id="PF01471"/>
    </source>
</evidence>
<dbReference type="InterPro" id="IPR002477">
    <property type="entry name" value="Peptidoglycan-bd-like"/>
</dbReference>
<keyword evidence="6" id="KW-1185">Reference proteome</keyword>
<evidence type="ECO:0000256" key="1">
    <source>
        <dbReference type="SAM" id="MobiDB-lite"/>
    </source>
</evidence>
<comment type="caution">
    <text evidence="5">The sequence shown here is derived from an EMBL/GenBank/DDBJ whole genome shotgun (WGS) entry which is preliminary data.</text>
</comment>
<dbReference type="RefSeq" id="WP_186936283.1">
    <property type="nucleotide sequence ID" value="NZ_JACOPS010000006.1"/>
</dbReference>
<reference evidence="5 6" key="1">
    <citation type="submission" date="2020-08" db="EMBL/GenBank/DDBJ databases">
        <title>Genome public.</title>
        <authorList>
            <person name="Liu C."/>
            <person name="Sun Q."/>
        </authorList>
    </citation>
    <scope>NUCLEOTIDE SEQUENCE [LARGE SCALE GENOMIC DNA]</scope>
    <source>
        <strain evidence="5 6">NSJ-71</strain>
    </source>
</reference>
<proteinExistence type="predicted"/>
<dbReference type="SUPFAM" id="SSF47090">
    <property type="entry name" value="PGBD-like"/>
    <property type="match status" value="2"/>
</dbReference>
<sequence length="523" mass="56284">MQRSKKIASVLLSVTMLSGACAVAGSTTAHASGTGAGLAEWALNAYYSGWSYVYGGATPGTVDCSGLIYSYCGGNARGGDSQLYASSASGYVSNGIPRIHGLGLHMDGHVGVYIGDGMAVDARNDDEDVCYDTVDYMGWTQWYKVGAIDYIENGWEEFNGDYYYYENGEYIVDTSRTIDGTTYYFDSKGRSSNTPSDPSSSNSSDNSSSSSDNNSSNNTVDDSSTDSDNSSSTEEVKEETPTEPVLYRNGDEGDEVTKIQERLKELGYYDGEVNGKFDDATEAAYIQFQQAAGVDVDGISGTDRDILYSEDCPTYADVQAKLAEQTPTYQLGDQSNSILTIQNRLAILGFFNEIATGYFGETTVQAVEAFQLANNLEATGIVDQDTYQAMFSATALSSNGSALASTVSYTGPYAMPQVGSSQFVLQNTQNQDYTHSAAVVAQAANKVTKAALSNTSANTPAIISAVVKRNLNVGLWFVVVLALLSIFGGVYIIKNIKASKKGRRTRARSKKAYTRVKTEARYW</sequence>
<keyword evidence="3" id="KW-0732">Signal</keyword>